<organism evidence="2 3">
    <name type="scientific">Tardiphaga alba</name>
    <dbReference type="NCBI Taxonomy" id="340268"/>
    <lineage>
        <taxon>Bacteria</taxon>
        <taxon>Pseudomonadati</taxon>
        <taxon>Pseudomonadota</taxon>
        <taxon>Alphaproteobacteria</taxon>
        <taxon>Hyphomicrobiales</taxon>
        <taxon>Nitrobacteraceae</taxon>
        <taxon>Tardiphaga</taxon>
    </lineage>
</organism>
<evidence type="ECO:0008006" key="4">
    <source>
        <dbReference type="Google" id="ProtNLM"/>
    </source>
</evidence>
<keyword evidence="1" id="KW-0732">Signal</keyword>
<sequence>MKKTACALLVSLTTCLAAPAGAVTLDLATMSCKQFIESKPDEIQMTLIWLDGWYKGDSDEALIDTEVFVENAKKFGAYCATNPSVSIVTAAEKILGD</sequence>
<dbReference type="RefSeq" id="WP_211909533.1">
    <property type="nucleotide sequence ID" value="NZ_CP036498.1"/>
</dbReference>
<proteinExistence type="predicted"/>
<dbReference type="EMBL" id="CP036498">
    <property type="protein sequence ID" value="QUS40937.1"/>
    <property type="molecule type" value="Genomic_DNA"/>
</dbReference>
<reference evidence="2 3" key="1">
    <citation type="submission" date="2019-02" db="EMBL/GenBank/DDBJ databases">
        <title>Emended description of the genus Rhodopseudomonas and description of Rhodopseudomonas albus sp. nov., a non-phototrophic, heavy-metal-tolerant bacterium isolated from garden soil.</title>
        <authorList>
            <person name="Bao Z."/>
            <person name="Cao W.W."/>
            <person name="Sato Y."/>
            <person name="Nishizawa T."/>
            <person name="Zhao J."/>
            <person name="Guo Y."/>
            <person name="Ohta H."/>
        </authorList>
    </citation>
    <scope>NUCLEOTIDE SEQUENCE [LARGE SCALE GENOMIC DNA]</scope>
    <source>
        <strain evidence="2 3">SK50-23</strain>
    </source>
</reference>
<feature type="signal peptide" evidence="1">
    <location>
        <begin position="1"/>
        <end position="22"/>
    </location>
</feature>
<protein>
    <recommendedName>
        <fullName evidence="4">Acid stress chaperone HdeB</fullName>
    </recommendedName>
</protein>
<dbReference type="InterPro" id="IPR010486">
    <property type="entry name" value="HNS-dep_expression_A/B"/>
</dbReference>
<keyword evidence="3" id="KW-1185">Reference proteome</keyword>
<name>A0ABX8ABR8_9BRAD</name>
<evidence type="ECO:0000256" key="1">
    <source>
        <dbReference type="SAM" id="SignalP"/>
    </source>
</evidence>
<feature type="chain" id="PRO_5046877740" description="Acid stress chaperone HdeB" evidence="1">
    <location>
        <begin position="23"/>
        <end position="97"/>
    </location>
</feature>
<evidence type="ECO:0000313" key="3">
    <source>
        <dbReference type="Proteomes" id="UP000682843"/>
    </source>
</evidence>
<dbReference type="Pfam" id="PF06411">
    <property type="entry name" value="HdeA"/>
    <property type="match status" value="1"/>
</dbReference>
<accession>A0ABX8ABR8</accession>
<evidence type="ECO:0000313" key="2">
    <source>
        <dbReference type="EMBL" id="QUS40937.1"/>
    </source>
</evidence>
<dbReference type="Proteomes" id="UP000682843">
    <property type="component" value="Chromosome"/>
</dbReference>
<gene>
    <name evidence="2" type="ORF">RPMA_20400</name>
</gene>